<accession>A0ABX8V5S9</accession>
<keyword evidence="3" id="KW-1185">Reference proteome</keyword>
<evidence type="ECO:0000256" key="1">
    <source>
        <dbReference type="SAM" id="SignalP"/>
    </source>
</evidence>
<evidence type="ECO:0000313" key="3">
    <source>
        <dbReference type="Proteomes" id="UP000825381"/>
    </source>
</evidence>
<proteinExistence type="predicted"/>
<feature type="chain" id="PRO_5046484754" description="Repeat protein (TIGR03806 family)" evidence="1">
    <location>
        <begin position="25"/>
        <end position="367"/>
    </location>
</feature>
<gene>
    <name evidence="2" type="ORF">K1I41_11800</name>
</gene>
<evidence type="ECO:0008006" key="4">
    <source>
        <dbReference type="Google" id="ProtNLM"/>
    </source>
</evidence>
<reference evidence="2 3" key="1">
    <citation type="submission" date="2021-07" db="EMBL/GenBank/DDBJ databases">
        <title>Flavobacterium WSW3-B6 sp.nov, isolated from seaweed.</title>
        <authorList>
            <person name="Muhammad N."/>
            <person name="Ho H."/>
            <person name="Lee Y.-J."/>
            <person name="Nguyen T."/>
            <person name="Ho J."/>
            <person name="Kim S.-G."/>
        </authorList>
    </citation>
    <scope>NUCLEOTIDE SEQUENCE [LARGE SCALE GENOMIC DNA]</scope>
    <source>
        <strain evidence="2 3">WSW3-B6</strain>
    </source>
</reference>
<sequence>MKKHYFLRSIFFLSLFTLFTFCGSDDNDDYTDVPDPAPVSPVVMDLATVPYNKLSDYKFYEGDLQNMQPAYKVLPYDLNSKLFTDYAHKKRFIWMPEGSKATYIADGQILDFPTGTAIIKNFYYENVLPDNSTRIIETRLLIKKADGWIFAEYVWNDEQTEAYLDLDGSYTDISWMENGTEKSANYRVPSETECLTCHKTDDNPIPIGPKPQNLNKMFTYTDGAANQLSRWITEGYLQDNLPASINSTVNWADASQPLELRVRSYMDINCAHCHAEGAHCDYMPIRLAFTETTSATNMGVCVEPNEFINTSLSHIVAKKNTGRSTMYYRLSTTDESERMPMLGRSLVHEEGLELFAEWINAMDEPCP</sequence>
<feature type="signal peptide" evidence="1">
    <location>
        <begin position="1"/>
        <end position="24"/>
    </location>
</feature>
<dbReference type="Proteomes" id="UP000825381">
    <property type="component" value="Chromosome"/>
</dbReference>
<evidence type="ECO:0000313" key="2">
    <source>
        <dbReference type="EMBL" id="QYJ68194.1"/>
    </source>
</evidence>
<name>A0ABX8V5S9_9FLAO</name>
<dbReference type="EMBL" id="CP080429">
    <property type="protein sequence ID" value="QYJ68194.1"/>
    <property type="molecule type" value="Genomic_DNA"/>
</dbReference>
<keyword evidence="1" id="KW-0732">Signal</keyword>
<protein>
    <recommendedName>
        <fullName evidence="4">Repeat protein (TIGR03806 family)</fullName>
    </recommendedName>
</protein>
<organism evidence="2 3">
    <name type="scientific">Flavobacterium litorale</name>
    <dbReference type="NCBI Taxonomy" id="2856519"/>
    <lineage>
        <taxon>Bacteria</taxon>
        <taxon>Pseudomonadati</taxon>
        <taxon>Bacteroidota</taxon>
        <taxon>Flavobacteriia</taxon>
        <taxon>Flavobacteriales</taxon>
        <taxon>Flavobacteriaceae</taxon>
        <taxon>Flavobacterium</taxon>
    </lineage>
</organism>
<dbReference type="RefSeq" id="WP_220640538.1">
    <property type="nucleotide sequence ID" value="NZ_CP080429.1"/>
</dbReference>